<comment type="caution">
    <text evidence="1">The sequence shown here is derived from an EMBL/GenBank/DDBJ whole genome shotgun (WGS) entry which is preliminary data.</text>
</comment>
<accession>A0ABV9SEY7</accession>
<organism evidence="1 2">
    <name type="scientific">Actinophytocola glycyrrhizae</name>
    <dbReference type="NCBI Taxonomy" id="2044873"/>
    <lineage>
        <taxon>Bacteria</taxon>
        <taxon>Bacillati</taxon>
        <taxon>Actinomycetota</taxon>
        <taxon>Actinomycetes</taxon>
        <taxon>Pseudonocardiales</taxon>
        <taxon>Pseudonocardiaceae</taxon>
    </lineage>
</organism>
<dbReference type="RefSeq" id="WP_378062284.1">
    <property type="nucleotide sequence ID" value="NZ_JBHSIS010000027.1"/>
</dbReference>
<protein>
    <submittedName>
        <fullName evidence="1">Uncharacterized protein</fullName>
    </submittedName>
</protein>
<dbReference type="Proteomes" id="UP001595859">
    <property type="component" value="Unassembled WGS sequence"/>
</dbReference>
<proteinExistence type="predicted"/>
<evidence type="ECO:0000313" key="2">
    <source>
        <dbReference type="Proteomes" id="UP001595859"/>
    </source>
</evidence>
<evidence type="ECO:0000313" key="1">
    <source>
        <dbReference type="EMBL" id="MFC4859311.1"/>
    </source>
</evidence>
<keyword evidence="2" id="KW-1185">Reference proteome</keyword>
<dbReference type="EMBL" id="JBHSIS010000027">
    <property type="protein sequence ID" value="MFC4859311.1"/>
    <property type="molecule type" value="Genomic_DNA"/>
</dbReference>
<gene>
    <name evidence="1" type="ORF">ACFPCV_37945</name>
</gene>
<name>A0ABV9SEY7_9PSEU</name>
<reference evidence="2" key="1">
    <citation type="journal article" date="2019" name="Int. J. Syst. Evol. Microbiol.">
        <title>The Global Catalogue of Microorganisms (GCM) 10K type strain sequencing project: providing services to taxonomists for standard genome sequencing and annotation.</title>
        <authorList>
            <consortium name="The Broad Institute Genomics Platform"/>
            <consortium name="The Broad Institute Genome Sequencing Center for Infectious Disease"/>
            <person name="Wu L."/>
            <person name="Ma J."/>
        </authorList>
    </citation>
    <scope>NUCLEOTIDE SEQUENCE [LARGE SCALE GENOMIC DNA]</scope>
    <source>
        <strain evidence="2">ZS-22-S1</strain>
    </source>
</reference>
<sequence length="484" mass="52865">MSPGDLTPRPERQPGTELTVVSLPGQLVEKVSKSSRGRNLDMLARVAQLDDAGSDTGDLYEWQAAMAAADGLALFFDAIDDDGVLTPECDDAVLCEWHEDWVRFRGSTMELVSGKHRSAEVGAFSTVTALADEGGVAHLFNRWFALGQEPFCRLVTTGGIKAGPARQLESLSRRLRQARAAGMDLSVTADEKLHLERLRRSIMQHDKGTQARWQGKDDVPGTPLAVQNEEVIAFLSALRIDVVATNRGVVRDAAPNKYVKPVLDRMGHTAVDAAPVWEAVLALFRARMHSHGDTVRGDLPAVLRRDRTGGSDPDVEQRIARRLVTMKDIQLAIETGLSVPGAYRLVPPVPPISRLEIKMAQAGCSANAVGRASALRMDYEDFWRDRESGDPEARAARRKLEGTLRRISDHAMGDSEVSGTRLWRALEGMITELQDASRLPAGVDSDIALGGLCDLSNRCEVWFGPTFDIDAVINSRRGEGMTPS</sequence>